<dbReference type="InterPro" id="IPR013786">
    <property type="entry name" value="AcylCoA_DH/ox_N"/>
</dbReference>
<keyword evidence="4" id="KW-0274">FAD</keyword>
<dbReference type="SUPFAM" id="SSF56645">
    <property type="entry name" value="Acyl-CoA dehydrogenase NM domain-like"/>
    <property type="match status" value="1"/>
</dbReference>
<evidence type="ECO:0000256" key="2">
    <source>
        <dbReference type="ARBA" id="ARBA00009347"/>
    </source>
</evidence>
<dbReference type="Proteomes" id="UP001200110">
    <property type="component" value="Unassembled WGS sequence"/>
</dbReference>
<organism evidence="8 9">
    <name type="scientific">Gordonia liuliyuniae</name>
    <dbReference type="NCBI Taxonomy" id="2911517"/>
    <lineage>
        <taxon>Bacteria</taxon>
        <taxon>Bacillati</taxon>
        <taxon>Actinomycetota</taxon>
        <taxon>Actinomycetes</taxon>
        <taxon>Mycobacteriales</taxon>
        <taxon>Gordoniaceae</taxon>
        <taxon>Gordonia</taxon>
    </lineage>
</organism>
<feature type="domain" description="Acyl-CoA dehydrogenase/oxidase C-terminal" evidence="6">
    <location>
        <begin position="228"/>
        <end position="363"/>
    </location>
</feature>
<dbReference type="InterPro" id="IPR036250">
    <property type="entry name" value="AcylCo_DH-like_C"/>
</dbReference>
<comment type="caution">
    <text evidence="8">The sequence shown here is derived from an EMBL/GenBank/DDBJ whole genome shotgun (WGS) entry which is preliminary data.</text>
</comment>
<reference evidence="8 9" key="1">
    <citation type="submission" date="2022-01" db="EMBL/GenBank/DDBJ databases">
        <authorList>
            <person name="Huang Y."/>
        </authorList>
    </citation>
    <scope>NUCLEOTIDE SEQUENCE [LARGE SCALE GENOMIC DNA]</scope>
    <source>
        <strain evidence="8 9">HY366</strain>
    </source>
</reference>
<dbReference type="SUPFAM" id="SSF47203">
    <property type="entry name" value="Acyl-CoA dehydrogenase C-terminal domain-like"/>
    <property type="match status" value="1"/>
</dbReference>
<evidence type="ECO:0000259" key="6">
    <source>
        <dbReference type="Pfam" id="PF00441"/>
    </source>
</evidence>
<dbReference type="InterPro" id="IPR037069">
    <property type="entry name" value="AcylCoA_DH/ox_N_sf"/>
</dbReference>
<accession>A0ABS9ITR9</accession>
<dbReference type="InterPro" id="IPR046373">
    <property type="entry name" value="Acyl-CoA_Oxase/DH_mid-dom_sf"/>
</dbReference>
<dbReference type="CDD" id="cd00567">
    <property type="entry name" value="ACAD"/>
    <property type="match status" value="1"/>
</dbReference>
<evidence type="ECO:0000313" key="9">
    <source>
        <dbReference type="Proteomes" id="UP001200110"/>
    </source>
</evidence>
<gene>
    <name evidence="8" type="ORF">L5G33_10805</name>
</gene>
<dbReference type="InterPro" id="IPR009075">
    <property type="entry name" value="AcylCo_DH/oxidase_C"/>
</dbReference>
<dbReference type="InterPro" id="IPR009100">
    <property type="entry name" value="AcylCoA_DH/oxidase_NM_dom_sf"/>
</dbReference>
<evidence type="ECO:0000256" key="3">
    <source>
        <dbReference type="ARBA" id="ARBA00022630"/>
    </source>
</evidence>
<evidence type="ECO:0000256" key="1">
    <source>
        <dbReference type="ARBA" id="ARBA00001974"/>
    </source>
</evidence>
<comment type="cofactor">
    <cofactor evidence="1">
        <name>FAD</name>
        <dbReference type="ChEBI" id="CHEBI:57692"/>
    </cofactor>
</comment>
<name>A0ABS9ITR9_9ACTN</name>
<comment type="similarity">
    <text evidence="2">Belongs to the acyl-CoA dehydrogenase family.</text>
</comment>
<dbReference type="EMBL" id="JAKKOR010000007">
    <property type="protein sequence ID" value="MCF8588948.1"/>
    <property type="molecule type" value="Genomic_DNA"/>
</dbReference>
<dbReference type="Gene3D" id="2.40.110.10">
    <property type="entry name" value="Butyryl-CoA Dehydrogenase, subunit A, domain 2"/>
    <property type="match status" value="1"/>
</dbReference>
<dbReference type="PANTHER" id="PTHR43884:SF20">
    <property type="entry name" value="ACYL-COA DEHYDROGENASE FADE28"/>
    <property type="match status" value="1"/>
</dbReference>
<dbReference type="Pfam" id="PF02771">
    <property type="entry name" value="Acyl-CoA_dh_N"/>
    <property type="match status" value="1"/>
</dbReference>
<keyword evidence="3" id="KW-0285">Flavoprotein</keyword>
<keyword evidence="5" id="KW-0560">Oxidoreductase</keyword>
<dbReference type="Gene3D" id="1.10.540.10">
    <property type="entry name" value="Acyl-CoA dehydrogenase/oxidase, N-terminal domain"/>
    <property type="match status" value="1"/>
</dbReference>
<sequence>MYFEFDDDQEEFRKSLRRLLTERAPMSRVREFAESGDYDADTWNLLASNMGVPGLHIDEQFGGGGFTFLETCLVAQELGRALTPVPMVTTTGAIEAILRLGTDQQKQDLLPRLVEGSAIGALALSGPDDTSVDVAGVRAVDDGPGAQSLTGRVDYVAFGHIADLFVVPALTPAGDQVALYAVDANADGVEVTSQPSLDLTRPVATVEFTNTPAQLLGAEPEPIRHVVDVVRTLLANESLGAAEAALEMAVEYAKQRVQFNRPIGSFQAIKHKCADMAIAIDALQATVMYASMCADQDSDEFSRVSVMAKGQAAECLTLCASQNIQVHGGIGFTWEADPHLYFRRAKATEPLFGNSKHHSDLLADLVGI</sequence>
<keyword evidence="9" id="KW-1185">Reference proteome</keyword>
<dbReference type="RefSeq" id="WP_236998171.1">
    <property type="nucleotide sequence ID" value="NZ_JAKKOR010000007.1"/>
</dbReference>
<feature type="domain" description="Acyl-CoA dehydrogenase/oxidase N-terminal" evidence="7">
    <location>
        <begin position="7"/>
        <end position="116"/>
    </location>
</feature>
<dbReference type="PANTHER" id="PTHR43884">
    <property type="entry name" value="ACYL-COA DEHYDROGENASE"/>
    <property type="match status" value="1"/>
</dbReference>
<proteinExistence type="inferred from homology"/>
<dbReference type="Pfam" id="PF00441">
    <property type="entry name" value="Acyl-CoA_dh_1"/>
    <property type="match status" value="1"/>
</dbReference>
<evidence type="ECO:0000256" key="4">
    <source>
        <dbReference type="ARBA" id="ARBA00022827"/>
    </source>
</evidence>
<protein>
    <submittedName>
        <fullName evidence="8">Acyl-CoA/acyl-ACP dehydrogenase</fullName>
    </submittedName>
</protein>
<evidence type="ECO:0000313" key="8">
    <source>
        <dbReference type="EMBL" id="MCF8588948.1"/>
    </source>
</evidence>
<dbReference type="Gene3D" id="1.20.140.10">
    <property type="entry name" value="Butyryl-CoA Dehydrogenase, subunit A, domain 3"/>
    <property type="match status" value="1"/>
</dbReference>
<evidence type="ECO:0000259" key="7">
    <source>
        <dbReference type="Pfam" id="PF02771"/>
    </source>
</evidence>
<evidence type="ECO:0000256" key="5">
    <source>
        <dbReference type="ARBA" id="ARBA00023002"/>
    </source>
</evidence>